<reference evidence="7 10" key="1">
    <citation type="submission" date="2023-02" db="EMBL/GenBank/DDBJ databases">
        <title>Pathogen: clinical or host-associated sample.</title>
        <authorList>
            <person name="Hergert J."/>
            <person name="Casey R."/>
            <person name="Wagner J."/>
            <person name="Young E.L."/>
            <person name="Oakeson K.F."/>
        </authorList>
    </citation>
    <scope>NUCLEOTIDE SEQUENCE</scope>
    <source>
        <strain evidence="8 10">2022CK-00829</strain>
        <strain evidence="7">2022CK-00830</strain>
    </source>
</reference>
<dbReference type="Gene3D" id="3.40.140.10">
    <property type="entry name" value="Cytidine Deaminase, domain 2"/>
    <property type="match status" value="1"/>
</dbReference>
<dbReference type="GO" id="GO:0008235">
    <property type="term" value="F:metalloexopeptidase activity"/>
    <property type="evidence" value="ECO:0007669"/>
    <property type="project" value="TreeGrafter"/>
</dbReference>
<proteinExistence type="predicted"/>
<evidence type="ECO:0000313" key="7">
    <source>
        <dbReference type="EMBL" id="WDH84348.1"/>
    </source>
</evidence>
<dbReference type="Proteomes" id="UP001221519">
    <property type="component" value="Chromosome"/>
</dbReference>
<dbReference type="GO" id="GO:0008270">
    <property type="term" value="F:zinc ion binding"/>
    <property type="evidence" value="ECO:0007669"/>
    <property type="project" value="TreeGrafter"/>
</dbReference>
<dbReference type="InterPro" id="IPR051929">
    <property type="entry name" value="VirAsm_ModProt"/>
</dbReference>
<evidence type="ECO:0000259" key="6">
    <source>
        <dbReference type="SMART" id="SM00232"/>
    </source>
</evidence>
<keyword evidence="10" id="KW-1185">Reference proteome</keyword>
<evidence type="ECO:0000256" key="2">
    <source>
        <dbReference type="ARBA" id="ARBA00022723"/>
    </source>
</evidence>
<dbReference type="PANTHER" id="PTHR34858">
    <property type="entry name" value="CYSO-CYSTEINE PEPTIDASE"/>
    <property type="match status" value="1"/>
</dbReference>
<dbReference type="EMBL" id="CP118101">
    <property type="protein sequence ID" value="WDH84348.1"/>
    <property type="molecule type" value="Genomic_DNA"/>
</dbReference>
<dbReference type="InterPro" id="IPR000555">
    <property type="entry name" value="JAMM/MPN+_dom"/>
</dbReference>
<dbReference type="RefSeq" id="WP_274336923.1">
    <property type="nucleotide sequence ID" value="NZ_CP118101.1"/>
</dbReference>
<keyword evidence="3" id="KW-0378">Hydrolase</keyword>
<dbReference type="PANTHER" id="PTHR34858:SF1">
    <property type="entry name" value="CYSO-CYSTEINE PEPTIDASE"/>
    <property type="match status" value="1"/>
</dbReference>
<keyword evidence="5" id="KW-0482">Metalloprotease</keyword>
<sequence>MIITQEVFTALERHLVEKYPYEACGILLGHMDQHHVIRLLQYIPVPNTAPDPLHHFELDPGIWVKHVLGTPDIIGLFHSHPNSSPYPSPDDLESLQQYGALLKTYLIGSLTYDKKQMELKGYTIQKSGERLTLIESSLSMT</sequence>
<evidence type="ECO:0000256" key="4">
    <source>
        <dbReference type="ARBA" id="ARBA00022833"/>
    </source>
</evidence>
<protein>
    <submittedName>
        <fullName evidence="7">M67 family metallopeptidase</fullName>
    </submittedName>
</protein>
<evidence type="ECO:0000313" key="8">
    <source>
        <dbReference type="EMBL" id="WDI04032.1"/>
    </source>
</evidence>
<gene>
    <name evidence="7" type="ORF">PUW23_09125</name>
    <name evidence="8" type="ORF">PUW25_08820</name>
</gene>
<dbReference type="SMART" id="SM00232">
    <property type="entry name" value="JAB_MPN"/>
    <property type="match status" value="1"/>
</dbReference>
<keyword evidence="4" id="KW-0862">Zinc</keyword>
<keyword evidence="1" id="KW-0645">Protease</keyword>
<dbReference type="Proteomes" id="UP001220962">
    <property type="component" value="Chromosome"/>
</dbReference>
<dbReference type="GO" id="GO:0006508">
    <property type="term" value="P:proteolysis"/>
    <property type="evidence" value="ECO:0007669"/>
    <property type="project" value="UniProtKB-KW"/>
</dbReference>
<evidence type="ECO:0000256" key="3">
    <source>
        <dbReference type="ARBA" id="ARBA00022801"/>
    </source>
</evidence>
<dbReference type="InterPro" id="IPR028090">
    <property type="entry name" value="JAB_dom_prok"/>
</dbReference>
<organism evidence="7 9">
    <name type="scientific">Paenibacillus urinalis</name>
    <dbReference type="NCBI Taxonomy" id="521520"/>
    <lineage>
        <taxon>Bacteria</taxon>
        <taxon>Bacillati</taxon>
        <taxon>Bacillota</taxon>
        <taxon>Bacilli</taxon>
        <taxon>Bacillales</taxon>
        <taxon>Paenibacillaceae</taxon>
        <taxon>Paenibacillus</taxon>
    </lineage>
</organism>
<keyword evidence="2" id="KW-0479">Metal-binding</keyword>
<dbReference type="Pfam" id="PF14464">
    <property type="entry name" value="Prok-JAB"/>
    <property type="match status" value="1"/>
</dbReference>
<evidence type="ECO:0000313" key="10">
    <source>
        <dbReference type="Proteomes" id="UP001221519"/>
    </source>
</evidence>
<name>A0AAX3N3A4_9BACL</name>
<evidence type="ECO:0000256" key="1">
    <source>
        <dbReference type="ARBA" id="ARBA00022670"/>
    </source>
</evidence>
<accession>A0AAX3N3A4</accession>
<dbReference type="CDD" id="cd08070">
    <property type="entry name" value="MPN_like"/>
    <property type="match status" value="1"/>
</dbReference>
<feature type="domain" description="JAB1/MPN/MOV34 metalloenzyme" evidence="6">
    <location>
        <begin position="1"/>
        <end position="127"/>
    </location>
</feature>
<dbReference type="EMBL" id="CP118108">
    <property type="protein sequence ID" value="WDI04032.1"/>
    <property type="molecule type" value="Genomic_DNA"/>
</dbReference>
<dbReference type="SUPFAM" id="SSF102712">
    <property type="entry name" value="JAB1/MPN domain"/>
    <property type="match status" value="1"/>
</dbReference>
<evidence type="ECO:0000313" key="9">
    <source>
        <dbReference type="Proteomes" id="UP001220962"/>
    </source>
</evidence>
<evidence type="ECO:0000256" key="5">
    <source>
        <dbReference type="ARBA" id="ARBA00023049"/>
    </source>
</evidence>
<dbReference type="AlphaFoldDB" id="A0AAX3N3A4"/>